<name>C4XEF5_MYCFP</name>
<protein>
    <submittedName>
        <fullName evidence="1">Uncharacterized protein</fullName>
    </submittedName>
</protein>
<dbReference type="EMBL" id="AP009608">
    <property type="protein sequence ID" value="BAH69527.1"/>
    <property type="molecule type" value="Genomic_DNA"/>
</dbReference>
<dbReference type="InterPro" id="IPR058231">
    <property type="entry name" value="MG284-like_C"/>
</dbReference>
<proteinExistence type="predicted"/>
<keyword evidence="2" id="KW-1185">Reference proteome</keyword>
<dbReference type="KEGG" id="mfp:MBIO_0262"/>
<dbReference type="PATRIC" id="fig|496833.3.peg.686"/>
<dbReference type="Proteomes" id="UP000006810">
    <property type="component" value="Chromosome"/>
</dbReference>
<sequence>MERRKMNLTFNDYFMGLISHKDQNSVLHNIFKMEKVNEQAYKKTIGGGNKSNILKNIFKPKNKSQHILSIMKPELAQIIKEDFLKSQSKNWFKDYYSKNTYYKYKKQAVEEFLYHYFNE</sequence>
<dbReference type="HOGENOM" id="CLU_2118331_0_0_14"/>
<dbReference type="NCBIfam" id="NF045770">
    <property type="entry name" value="MPN403_MG284_C"/>
    <property type="match status" value="1"/>
</dbReference>
<reference evidence="1 2" key="1">
    <citation type="journal article" date="2009" name="Curr. Microbiol.">
        <title>Molecular cloning and expression of a novel cholinephosphotransferase involved in glycoglycerophospholipid biosynthesis of Mycoplasma fermentans.</title>
        <authorList>
            <person name="Ishida N."/>
            <person name="Irikura D."/>
            <person name="Matsuda K."/>
            <person name="Sato S."/>
            <person name="Asano K."/>
        </authorList>
    </citation>
    <scope>NUCLEOTIDE SEQUENCE [LARGE SCALE GENOMIC DNA]</scope>
    <source>
        <strain evidence="2">ATCC 19989 / NBRC 14854 / NCTC 10117 / PG18</strain>
    </source>
</reference>
<evidence type="ECO:0000313" key="2">
    <source>
        <dbReference type="Proteomes" id="UP000006810"/>
    </source>
</evidence>
<accession>C4XEF5</accession>
<organism evidence="1 2">
    <name type="scientific">Mycoplasmopsis fermentans (strain ATCC 19989 / NBRC 14854 / NCTC 10117 / PG18)</name>
    <name type="common">Mycoplasma fermentans</name>
    <dbReference type="NCBI Taxonomy" id="496833"/>
    <lineage>
        <taxon>Bacteria</taxon>
        <taxon>Bacillati</taxon>
        <taxon>Mycoplasmatota</taxon>
        <taxon>Mycoplasmoidales</taxon>
        <taxon>Metamycoplasmataceae</taxon>
        <taxon>Mycoplasmopsis</taxon>
    </lineage>
</organism>
<evidence type="ECO:0000313" key="1">
    <source>
        <dbReference type="EMBL" id="BAH69527.1"/>
    </source>
</evidence>
<dbReference type="eggNOG" id="ENOG5032F2D">
    <property type="taxonomic scope" value="Bacteria"/>
</dbReference>
<gene>
    <name evidence="1" type="ordered locus">MBIO_0262</name>
</gene>
<dbReference type="AlphaFoldDB" id="C4XEF5"/>